<dbReference type="Proteomes" id="UP001177295">
    <property type="component" value="Chromosome"/>
</dbReference>
<proteinExistence type="predicted"/>
<evidence type="ECO:0000256" key="1">
    <source>
        <dbReference type="SAM" id="Phobius"/>
    </source>
</evidence>
<feature type="transmembrane region" description="Helical" evidence="1">
    <location>
        <begin position="72"/>
        <end position="91"/>
    </location>
</feature>
<feature type="transmembrane region" description="Helical" evidence="1">
    <location>
        <begin position="97"/>
        <end position="114"/>
    </location>
</feature>
<keyword evidence="1" id="KW-0472">Membrane</keyword>
<keyword evidence="1" id="KW-0812">Transmembrane</keyword>
<accession>A0ABY8WUM7</accession>
<feature type="transmembrane region" description="Helical" evidence="1">
    <location>
        <begin position="31"/>
        <end position="52"/>
    </location>
</feature>
<sequence>MTVCSIVGVLAIMQSSTPSHSSPLIILLVFLLLYVSVCGALTFLLYGVRLAVVRISKGKLNDHTSTLFSRSIAYGSVLAFSPIILVAVQSIGGLKLYEIILVVVFETVAIFYVYKQQ</sequence>
<organism evidence="2 3">
    <name type="scientific">Candidatus Southlakia epibionticum</name>
    <dbReference type="NCBI Taxonomy" id="3043284"/>
    <lineage>
        <taxon>Bacteria</taxon>
        <taxon>Candidatus Saccharimonadota</taxon>
        <taxon>Candidatus Saccharimonadia</taxon>
        <taxon>Candidatus Saccharimonadales</taxon>
        <taxon>Candidatus Saccharimonadaceae</taxon>
        <taxon>Candidatus Southlakia</taxon>
    </lineage>
</organism>
<keyword evidence="3" id="KW-1185">Reference proteome</keyword>
<gene>
    <name evidence="2" type="ORF">SEML1_0140</name>
</gene>
<protein>
    <submittedName>
        <fullName evidence="2">DUF2178 domain-containing protein</fullName>
    </submittedName>
</protein>
<name>A0ABY8WUM7_9BACT</name>
<dbReference type="EMBL" id="CP124550">
    <property type="protein sequence ID" value="WIO45776.1"/>
    <property type="molecule type" value="Genomic_DNA"/>
</dbReference>
<evidence type="ECO:0000313" key="2">
    <source>
        <dbReference type="EMBL" id="WIO45776.1"/>
    </source>
</evidence>
<keyword evidence="1" id="KW-1133">Transmembrane helix</keyword>
<reference evidence="2 3" key="1">
    <citation type="journal article" date="2023" name="Cell">
        <title>Genetic manipulation of Patescibacteria provides mechanistic insights into microbial dark matter and the epibiotic lifestyle.</title>
        <authorList>
            <person name="Wang Y."/>
            <person name="Gallagher L.A."/>
            <person name="Andrade P.A."/>
            <person name="Liu A."/>
            <person name="Humphreys I.R."/>
            <person name="Turkarslan S."/>
            <person name="Cutler K.J."/>
            <person name="Arrieta-Ortiz M.L."/>
            <person name="Li Y."/>
            <person name="Radey M.C."/>
            <person name="McLean J.S."/>
            <person name="Cong Q."/>
            <person name="Baker D."/>
            <person name="Baliga N.S."/>
            <person name="Peterson S.B."/>
            <person name="Mougous J.D."/>
        </authorList>
    </citation>
    <scope>NUCLEOTIDE SEQUENCE [LARGE SCALE GENOMIC DNA]</scope>
    <source>
        <strain evidence="2 3">ML1</strain>
    </source>
</reference>
<evidence type="ECO:0000313" key="3">
    <source>
        <dbReference type="Proteomes" id="UP001177295"/>
    </source>
</evidence>